<comment type="caution">
    <text evidence="1">The sequence shown here is derived from an EMBL/GenBank/DDBJ whole genome shotgun (WGS) entry which is preliminary data.</text>
</comment>
<organism evidence="1 2">
    <name type="scientific">Ostreobium quekettii</name>
    <dbReference type="NCBI Taxonomy" id="121088"/>
    <lineage>
        <taxon>Eukaryota</taxon>
        <taxon>Viridiplantae</taxon>
        <taxon>Chlorophyta</taxon>
        <taxon>core chlorophytes</taxon>
        <taxon>Ulvophyceae</taxon>
        <taxon>TCBD clade</taxon>
        <taxon>Bryopsidales</taxon>
        <taxon>Ostreobineae</taxon>
        <taxon>Ostreobiaceae</taxon>
        <taxon>Ostreobium</taxon>
    </lineage>
</organism>
<evidence type="ECO:0000313" key="2">
    <source>
        <dbReference type="Proteomes" id="UP000708148"/>
    </source>
</evidence>
<accession>A0A8S1J9E4</accession>
<name>A0A8S1J9E4_9CHLO</name>
<gene>
    <name evidence="1" type="ORF">OSTQU699_LOCUS8127</name>
</gene>
<dbReference type="Proteomes" id="UP000708148">
    <property type="component" value="Unassembled WGS sequence"/>
</dbReference>
<evidence type="ECO:0000313" key="1">
    <source>
        <dbReference type="EMBL" id="CAD7702770.1"/>
    </source>
</evidence>
<protein>
    <submittedName>
        <fullName evidence="1">Uncharacterized protein</fullName>
    </submittedName>
</protein>
<reference evidence="1" key="1">
    <citation type="submission" date="2020-12" db="EMBL/GenBank/DDBJ databases">
        <authorList>
            <person name="Iha C."/>
        </authorList>
    </citation>
    <scope>NUCLEOTIDE SEQUENCE</scope>
</reference>
<sequence>MATAPSLSPIPEPANEGIVEAVEIAESGSGFEEGEVEACEMPDRSLENGLQPERPLEEGACVCFFTPRGQLMVVRPNGRFWELHPITVGHTSYDADGNQRLVFYPPEATFTVMKRGRHVGFSSLA</sequence>
<proteinExistence type="predicted"/>
<keyword evidence="2" id="KW-1185">Reference proteome</keyword>
<dbReference type="AlphaFoldDB" id="A0A8S1J9E4"/>
<dbReference type="EMBL" id="CAJHUC010001942">
    <property type="protein sequence ID" value="CAD7702770.1"/>
    <property type="molecule type" value="Genomic_DNA"/>
</dbReference>